<dbReference type="NCBIfam" id="NF006871">
    <property type="entry name" value="PRK09367.1"/>
    <property type="match status" value="1"/>
</dbReference>
<feature type="non-terminal residue" evidence="2">
    <location>
        <position position="364"/>
    </location>
</feature>
<dbReference type="STRING" id="314276.OS145_09053"/>
<dbReference type="PROSITE" id="PS00488">
    <property type="entry name" value="PAL_HISTIDASE"/>
    <property type="match status" value="1"/>
</dbReference>
<dbReference type="SUPFAM" id="SSF48557">
    <property type="entry name" value="L-aspartase-like"/>
    <property type="match status" value="1"/>
</dbReference>
<dbReference type="EC" id="4.3.1.3" evidence="2"/>
<comment type="caution">
    <text evidence="2">The sequence shown here is derived from an EMBL/GenBank/DDBJ whole genome shotgun (WGS) entry which is preliminary data.</text>
</comment>
<proteinExistence type="predicted"/>
<dbReference type="InterPro" id="IPR024083">
    <property type="entry name" value="Fumarase/histidase_N"/>
</dbReference>
<evidence type="ECO:0000313" key="2">
    <source>
        <dbReference type="EMBL" id="HAR56848.1"/>
    </source>
</evidence>
<dbReference type="Gene3D" id="1.20.200.10">
    <property type="entry name" value="Fumarase/aspartase (Central domain)"/>
    <property type="match status" value="1"/>
</dbReference>
<reference evidence="2 3" key="1">
    <citation type="journal article" date="2018" name="Nat. Biotechnol.">
        <title>A standardized bacterial taxonomy based on genome phylogeny substantially revises the tree of life.</title>
        <authorList>
            <person name="Parks D.H."/>
            <person name="Chuvochina M."/>
            <person name="Waite D.W."/>
            <person name="Rinke C."/>
            <person name="Skarshewski A."/>
            <person name="Chaumeil P.A."/>
            <person name="Hugenholtz P."/>
        </authorList>
    </citation>
    <scope>NUCLEOTIDE SEQUENCE [LARGE SCALE GENOMIC DNA]</scope>
    <source>
        <strain evidence="2">UBA9360</strain>
    </source>
</reference>
<evidence type="ECO:0000313" key="3">
    <source>
        <dbReference type="Proteomes" id="UP000262878"/>
    </source>
</evidence>
<organism evidence="2 3">
    <name type="scientific">Idiomarina baltica</name>
    <dbReference type="NCBI Taxonomy" id="190892"/>
    <lineage>
        <taxon>Bacteria</taxon>
        <taxon>Pseudomonadati</taxon>
        <taxon>Pseudomonadota</taxon>
        <taxon>Gammaproteobacteria</taxon>
        <taxon>Alteromonadales</taxon>
        <taxon>Idiomarinaceae</taxon>
        <taxon>Idiomarina</taxon>
    </lineage>
</organism>
<dbReference type="GO" id="GO:0004397">
    <property type="term" value="F:histidine ammonia-lyase activity"/>
    <property type="evidence" value="ECO:0007669"/>
    <property type="project" value="UniProtKB-EC"/>
</dbReference>
<dbReference type="InterPro" id="IPR001106">
    <property type="entry name" value="Aromatic_Lyase"/>
</dbReference>
<dbReference type="Pfam" id="PF00221">
    <property type="entry name" value="Lyase_aromatic"/>
    <property type="match status" value="1"/>
</dbReference>
<name>A0A348WQN6_9GAMM</name>
<keyword evidence="1 2" id="KW-0456">Lyase</keyword>
<protein>
    <submittedName>
        <fullName evidence="2">Histidine ammonia-lyase</fullName>
        <ecNumber evidence="2">4.3.1.3</ecNumber>
    </submittedName>
</protein>
<accession>A0A348WQN6</accession>
<dbReference type="InterPro" id="IPR022313">
    <property type="entry name" value="Phe/His_NH3-lyase_AS"/>
</dbReference>
<gene>
    <name evidence="2" type="ORF">DCR58_08710</name>
</gene>
<dbReference type="EMBL" id="DMUP01000210">
    <property type="protein sequence ID" value="HAR56848.1"/>
    <property type="molecule type" value="Genomic_DNA"/>
</dbReference>
<dbReference type="Gene3D" id="1.10.275.10">
    <property type="entry name" value="Fumarase/aspartase (N-terminal domain)"/>
    <property type="match status" value="1"/>
</dbReference>
<dbReference type="CDD" id="cd00332">
    <property type="entry name" value="PAL-HAL"/>
    <property type="match status" value="1"/>
</dbReference>
<dbReference type="AlphaFoldDB" id="A0A348WQN6"/>
<evidence type="ECO:0000256" key="1">
    <source>
        <dbReference type="ARBA" id="ARBA00023239"/>
    </source>
</evidence>
<dbReference type="InterPro" id="IPR008948">
    <property type="entry name" value="L-Aspartase-like"/>
</dbReference>
<dbReference type="Proteomes" id="UP000262878">
    <property type="component" value="Unassembled WGS sequence"/>
</dbReference>
<dbReference type="FunFam" id="1.10.275.10:FF:000005">
    <property type="entry name" value="Histidine ammonia-lyase"/>
    <property type="match status" value="1"/>
</dbReference>
<sequence length="364" mass="39167">MSQFPLNPGQLTLADLRAWYFEPQQLELAESAIEDIERSAATVQKVLDKGRVVYGINTGFGLLANTRIPPEKLTDLQRRIVLSHSVGTGELMDDEVVRLMLLLKINSLARGFSGIRLKVINALTALLNHQVYPCIPSKGSVGASGDLAPLAHMVLPLLGEGEVRVNGERMPATEGLAKAGLEPFELAPKEGLALLNGTQASTALALAGLFKVERVFHSSILVGALSVEAAMGSRAPFDARIHQVRGQIGQQQVAAAFRDILTDSSEIAKDHENCEKVQDPYSLRCQPQVMGAVYDQLKHAATILEREANGVTDNPLVFSEQEDIISGGNFHAEPVAMAADIISIAASEIGAMSERRGALLIDKH</sequence>
<dbReference type="PANTHER" id="PTHR10362">
    <property type="entry name" value="HISTIDINE AMMONIA-LYASE"/>
    <property type="match status" value="1"/>
</dbReference>